<accession>A0A225DKV5</accession>
<dbReference type="SUPFAM" id="SSF103370">
    <property type="entry name" value="NinB"/>
    <property type="match status" value="1"/>
</dbReference>
<reference evidence="2" key="1">
    <citation type="submission" date="2017-06" db="EMBL/GenBank/DDBJ databases">
        <title>Genome analysis of Fimbriiglobus ruber SP5, the first member of the order Planctomycetales with confirmed chitinolytic capability.</title>
        <authorList>
            <person name="Ravin N.V."/>
            <person name="Rakitin A.L."/>
            <person name="Ivanova A.A."/>
            <person name="Beletsky A.V."/>
            <person name="Kulichevskaya I.S."/>
            <person name="Mardanov A.V."/>
            <person name="Dedysh S.N."/>
        </authorList>
    </citation>
    <scope>NUCLEOTIDE SEQUENCE [LARGE SCALE GENOMIC DNA]</scope>
    <source>
        <strain evidence="2">SP5</strain>
    </source>
</reference>
<organism evidence="1 2">
    <name type="scientific">Fimbriiglobus ruber</name>
    <dbReference type="NCBI Taxonomy" id="1908690"/>
    <lineage>
        <taxon>Bacteria</taxon>
        <taxon>Pseudomonadati</taxon>
        <taxon>Planctomycetota</taxon>
        <taxon>Planctomycetia</taxon>
        <taxon>Gemmatales</taxon>
        <taxon>Gemmataceae</taxon>
        <taxon>Fimbriiglobus</taxon>
    </lineage>
</organism>
<evidence type="ECO:0000313" key="2">
    <source>
        <dbReference type="Proteomes" id="UP000214646"/>
    </source>
</evidence>
<protein>
    <submittedName>
        <fullName evidence="1">Uncharacterized protein</fullName>
    </submittedName>
</protein>
<dbReference type="InterPro" id="IPR036619">
    <property type="entry name" value="NinB_sf"/>
</dbReference>
<dbReference type="OrthoDB" id="279853at2"/>
<dbReference type="Proteomes" id="UP000214646">
    <property type="component" value="Unassembled WGS sequence"/>
</dbReference>
<name>A0A225DKV5_9BACT</name>
<dbReference type="RefSeq" id="WP_088255248.1">
    <property type="nucleotide sequence ID" value="NZ_NIDE01000005.1"/>
</dbReference>
<proteinExistence type="predicted"/>
<dbReference type="AlphaFoldDB" id="A0A225DKV5"/>
<evidence type="ECO:0000313" key="1">
    <source>
        <dbReference type="EMBL" id="OWK42032.1"/>
    </source>
</evidence>
<keyword evidence="2" id="KW-1185">Reference proteome</keyword>
<gene>
    <name evidence="1" type="ORF">FRUB_04110</name>
</gene>
<sequence>MTRALEFVCPVVDGRLPERDARRIGDVIRKFDGKRIVVSIREQKKPRSLNQNAFYHGPFIEAFRVCLLECGHRLSSEDIHSGLRDAYAKNGYTLMLPGGKPFSVPPSTSRLSTIGFEEFLEEIRAYFASEFGWQLPLPNEVPTHAPEL</sequence>
<dbReference type="Gene3D" id="1.10.3790.10">
    <property type="entry name" value="NinB"/>
    <property type="match status" value="1"/>
</dbReference>
<dbReference type="EMBL" id="NIDE01000005">
    <property type="protein sequence ID" value="OWK42032.1"/>
    <property type="molecule type" value="Genomic_DNA"/>
</dbReference>
<comment type="caution">
    <text evidence="1">The sequence shown here is derived from an EMBL/GenBank/DDBJ whole genome shotgun (WGS) entry which is preliminary data.</text>
</comment>